<evidence type="ECO:0000313" key="5">
    <source>
        <dbReference type="Proteomes" id="UP000027725"/>
    </source>
</evidence>
<dbReference type="RefSeq" id="WP_038068756.1">
    <property type="nucleotide sequence ID" value="NZ_FOVB01000001.1"/>
</dbReference>
<keyword evidence="2" id="KW-0479">Metal-binding</keyword>
<dbReference type="SUPFAM" id="SSF53187">
    <property type="entry name" value="Zn-dependent exopeptidases"/>
    <property type="match status" value="1"/>
</dbReference>
<feature type="binding site" evidence="2">
    <location>
        <position position="107"/>
    </location>
    <ligand>
        <name>Mn(2+)</name>
        <dbReference type="ChEBI" id="CHEBI:29035"/>
        <label>2</label>
    </ligand>
</feature>
<dbReference type="InterPro" id="IPR017439">
    <property type="entry name" value="Amidohydrolase"/>
</dbReference>
<comment type="caution">
    <text evidence="4">The sequence shown here is derived from an EMBL/GenBank/DDBJ whole genome shotgun (WGS) entry which is preliminary data.</text>
</comment>
<dbReference type="FunFam" id="3.30.70.360:FF:000001">
    <property type="entry name" value="N-acetyldiaminopimelate deacetylase"/>
    <property type="match status" value="1"/>
</dbReference>
<protein>
    <submittedName>
        <fullName evidence="4">Amidohydrolase</fullName>
    </submittedName>
</protein>
<dbReference type="Pfam" id="PF07687">
    <property type="entry name" value="M20_dimer"/>
    <property type="match status" value="1"/>
</dbReference>
<evidence type="ECO:0000256" key="2">
    <source>
        <dbReference type="PIRSR" id="PIRSR005962-1"/>
    </source>
</evidence>
<evidence type="ECO:0000259" key="3">
    <source>
        <dbReference type="Pfam" id="PF07687"/>
    </source>
</evidence>
<name>A0A074T996_9RHOB</name>
<evidence type="ECO:0000256" key="1">
    <source>
        <dbReference type="ARBA" id="ARBA00022801"/>
    </source>
</evidence>
<dbReference type="CDD" id="cd05666">
    <property type="entry name" value="M20_Acy1-like"/>
    <property type="match status" value="1"/>
</dbReference>
<dbReference type="Pfam" id="PF01546">
    <property type="entry name" value="Peptidase_M20"/>
    <property type="match status" value="1"/>
</dbReference>
<dbReference type="Gene3D" id="3.30.70.360">
    <property type="match status" value="1"/>
</dbReference>
<evidence type="ECO:0000313" key="4">
    <source>
        <dbReference type="EMBL" id="KEP68366.1"/>
    </source>
</evidence>
<dbReference type="Gene3D" id="3.40.630.10">
    <property type="entry name" value="Zn peptidases"/>
    <property type="match status" value="1"/>
</dbReference>
<proteinExistence type="predicted"/>
<dbReference type="GO" id="GO:0046872">
    <property type="term" value="F:metal ion binding"/>
    <property type="evidence" value="ECO:0007669"/>
    <property type="project" value="UniProtKB-KW"/>
</dbReference>
<dbReference type="NCBIfam" id="TIGR01891">
    <property type="entry name" value="amidohydrolases"/>
    <property type="match status" value="1"/>
</dbReference>
<reference evidence="4 5" key="1">
    <citation type="submission" date="2014-03" db="EMBL/GenBank/DDBJ databases">
        <title>The draft genome sequence of Thioclava dalianensis DLFJ1-1.</title>
        <authorList>
            <person name="Lai Q."/>
            <person name="Shao Z."/>
        </authorList>
    </citation>
    <scope>NUCLEOTIDE SEQUENCE [LARGE SCALE GENOMIC DNA]</scope>
    <source>
        <strain evidence="4 5">DLFJ1-1</strain>
    </source>
</reference>
<dbReference type="PANTHER" id="PTHR11014">
    <property type="entry name" value="PEPTIDASE M20 FAMILY MEMBER"/>
    <property type="match status" value="1"/>
</dbReference>
<dbReference type="PIRSF" id="PIRSF005962">
    <property type="entry name" value="Pept_M20D_amidohydro"/>
    <property type="match status" value="1"/>
</dbReference>
<keyword evidence="5" id="KW-1185">Reference proteome</keyword>
<dbReference type="InterPro" id="IPR036264">
    <property type="entry name" value="Bact_exopeptidase_dim_dom"/>
</dbReference>
<feature type="binding site" evidence="2">
    <location>
        <position position="362"/>
    </location>
    <ligand>
        <name>Mn(2+)</name>
        <dbReference type="ChEBI" id="CHEBI:29035"/>
        <label>2</label>
    </ligand>
</feature>
<comment type="cofactor">
    <cofactor evidence="2">
        <name>Mn(2+)</name>
        <dbReference type="ChEBI" id="CHEBI:29035"/>
    </cofactor>
    <text evidence="2">The Mn(2+) ion enhances activity.</text>
</comment>
<feature type="binding site" evidence="2">
    <location>
        <position position="142"/>
    </location>
    <ligand>
        <name>Mn(2+)</name>
        <dbReference type="ChEBI" id="CHEBI:29035"/>
        <label>2</label>
    </ligand>
</feature>
<feature type="binding site" evidence="2">
    <location>
        <position position="109"/>
    </location>
    <ligand>
        <name>Mn(2+)</name>
        <dbReference type="ChEBI" id="CHEBI:29035"/>
        <label>2</label>
    </ligand>
</feature>
<dbReference type="AlphaFoldDB" id="A0A074T996"/>
<feature type="domain" description="Peptidase M20 dimerisation" evidence="3">
    <location>
        <begin position="192"/>
        <end position="275"/>
    </location>
</feature>
<organism evidence="4 5">
    <name type="scientific">Thioclava dalianensis</name>
    <dbReference type="NCBI Taxonomy" id="1185766"/>
    <lineage>
        <taxon>Bacteria</taxon>
        <taxon>Pseudomonadati</taxon>
        <taxon>Pseudomonadota</taxon>
        <taxon>Alphaproteobacteria</taxon>
        <taxon>Rhodobacterales</taxon>
        <taxon>Paracoccaceae</taxon>
        <taxon>Thioclava</taxon>
    </lineage>
</organism>
<gene>
    <name evidence="4" type="ORF">DL1_12275</name>
</gene>
<dbReference type="Proteomes" id="UP000027725">
    <property type="component" value="Unassembled WGS sequence"/>
</dbReference>
<dbReference type="EMBL" id="JHEH01000035">
    <property type="protein sequence ID" value="KEP68366.1"/>
    <property type="molecule type" value="Genomic_DNA"/>
</dbReference>
<dbReference type="GO" id="GO:0050118">
    <property type="term" value="F:N-acetyldiaminopimelate deacetylase activity"/>
    <property type="evidence" value="ECO:0007669"/>
    <property type="project" value="UniProtKB-ARBA"/>
</dbReference>
<dbReference type="SUPFAM" id="SSF55031">
    <property type="entry name" value="Bacterial exopeptidase dimerisation domain"/>
    <property type="match status" value="1"/>
</dbReference>
<dbReference type="InterPro" id="IPR002933">
    <property type="entry name" value="Peptidase_M20"/>
</dbReference>
<dbReference type="InterPro" id="IPR011650">
    <property type="entry name" value="Peptidase_M20_dimer"/>
</dbReference>
<dbReference type="eggNOG" id="COG1473">
    <property type="taxonomic scope" value="Bacteria"/>
</dbReference>
<dbReference type="STRING" id="1185766.SAMN05216224_101103"/>
<dbReference type="GO" id="GO:0019877">
    <property type="term" value="P:diaminopimelate biosynthetic process"/>
    <property type="evidence" value="ECO:0007669"/>
    <property type="project" value="UniProtKB-ARBA"/>
</dbReference>
<dbReference type="OrthoDB" id="9777385at2"/>
<keyword evidence="1 4" id="KW-0378">Hydrolase</keyword>
<accession>A0A074T996</accession>
<feature type="binding site" evidence="2">
    <location>
        <position position="168"/>
    </location>
    <ligand>
        <name>Mn(2+)</name>
        <dbReference type="ChEBI" id="CHEBI:29035"/>
        <label>2</label>
    </ligand>
</feature>
<keyword evidence="2" id="KW-0464">Manganese</keyword>
<dbReference type="PANTHER" id="PTHR11014:SF63">
    <property type="entry name" value="METALLOPEPTIDASE, PUTATIVE (AFU_ORTHOLOGUE AFUA_6G09600)-RELATED"/>
    <property type="match status" value="1"/>
</dbReference>
<sequence>MPIKNRFAELQPEIVAWRRDFHRHPELDYDLPRTSARVAELLRDFGCDEVVEGIGRIGVVGVIEGQGTPSDAGPRVVGLRADMDALPIREQTGAEYASSIAGKMHACGHDGHTSMLLGAAKYLCETRAFAGRAVVIFQPAEEGGAGAKAMIDDGLMERFGIEEVYGLHNMPGMPPGQIGVRRGPIMASADFFTIVITGKGGHAAKPQEVTDPVVVAAQMVLALQSIASREVDPFDPVVVSVTTINSQSEADNVIGDEVTLGGTVRAMSAATRDLSEVRLTEIAKGVGATYGAEVSVDYRRGYPVTINDATCAEHAARVAQAIAPDADLDVAPMMGAEDFSYMLEARPGTYIFLGNGDSAPLHHAKYDFCDEAIPAGASWLVGMIEDRMAIA</sequence>